<dbReference type="Gene3D" id="3.20.20.70">
    <property type="entry name" value="Aldolase class I"/>
    <property type="match status" value="1"/>
</dbReference>
<evidence type="ECO:0000256" key="8">
    <source>
        <dbReference type="ARBA" id="ARBA00022842"/>
    </source>
</evidence>
<dbReference type="PROSITE" id="PS00893">
    <property type="entry name" value="NUDIX_BOX"/>
    <property type="match status" value="1"/>
</dbReference>
<evidence type="ECO:0000259" key="19">
    <source>
        <dbReference type="PROSITE" id="PS51462"/>
    </source>
</evidence>
<comment type="catalytic activity">
    <reaction evidence="10">
        <text>8-oxo-dGTP + H2O = 8-oxo-dGMP + diphosphate + H(+)</text>
        <dbReference type="Rhea" id="RHEA:31575"/>
        <dbReference type="ChEBI" id="CHEBI:15377"/>
        <dbReference type="ChEBI" id="CHEBI:15378"/>
        <dbReference type="ChEBI" id="CHEBI:33019"/>
        <dbReference type="ChEBI" id="CHEBI:63224"/>
        <dbReference type="ChEBI" id="CHEBI:77896"/>
        <dbReference type="EC" id="3.6.1.55"/>
    </reaction>
</comment>
<evidence type="ECO:0000256" key="11">
    <source>
        <dbReference type="ARBA" id="ARBA00036904"/>
    </source>
</evidence>
<evidence type="ECO:0000256" key="4">
    <source>
        <dbReference type="ARBA" id="ARBA00022705"/>
    </source>
</evidence>
<dbReference type="EMBL" id="FOLY01000006">
    <property type="protein sequence ID" value="SFC80479.1"/>
    <property type="molecule type" value="Genomic_DNA"/>
</dbReference>
<gene>
    <name evidence="20" type="ORF">SAMN05421848_2794</name>
</gene>
<dbReference type="CDD" id="cd00564">
    <property type="entry name" value="TMP_TenI"/>
    <property type="match status" value="1"/>
</dbReference>
<dbReference type="Gene3D" id="3.90.79.10">
    <property type="entry name" value="Nucleoside Triphosphate Pyrophosphohydrolase"/>
    <property type="match status" value="1"/>
</dbReference>
<evidence type="ECO:0000256" key="5">
    <source>
        <dbReference type="ARBA" id="ARBA00022723"/>
    </source>
</evidence>
<comment type="catalytic activity">
    <reaction evidence="11">
        <text>8-oxo-GTP + H2O = 8-oxo-GMP + diphosphate + H(+)</text>
        <dbReference type="Rhea" id="RHEA:67616"/>
        <dbReference type="ChEBI" id="CHEBI:15377"/>
        <dbReference type="ChEBI" id="CHEBI:15378"/>
        <dbReference type="ChEBI" id="CHEBI:33019"/>
        <dbReference type="ChEBI" id="CHEBI:143553"/>
        <dbReference type="ChEBI" id="CHEBI:145694"/>
    </reaction>
</comment>
<dbReference type="InterPro" id="IPR022998">
    <property type="entry name" value="ThiamineP_synth_TenI"/>
</dbReference>
<evidence type="ECO:0000256" key="17">
    <source>
        <dbReference type="PIRSR" id="PIRSR603561-1"/>
    </source>
</evidence>
<keyword evidence="9" id="KW-0234">DNA repair</keyword>
<dbReference type="Pfam" id="PF02581">
    <property type="entry name" value="TMP-TENI"/>
    <property type="match status" value="1"/>
</dbReference>
<dbReference type="NCBIfam" id="NF006530">
    <property type="entry name" value="PRK08999.1"/>
    <property type="match status" value="1"/>
</dbReference>
<keyword evidence="5 18" id="KW-0479">Metal-binding</keyword>
<dbReference type="GO" id="GO:0046872">
    <property type="term" value="F:metal ion binding"/>
    <property type="evidence" value="ECO:0007669"/>
    <property type="project" value="UniProtKB-KW"/>
</dbReference>
<evidence type="ECO:0000256" key="9">
    <source>
        <dbReference type="ARBA" id="ARBA00023204"/>
    </source>
</evidence>
<dbReference type="SUPFAM" id="SSF51391">
    <property type="entry name" value="Thiamin phosphate synthase"/>
    <property type="match status" value="1"/>
</dbReference>
<feature type="binding site" evidence="18">
    <location>
        <position position="39"/>
    </location>
    <ligand>
        <name>Mg(2+)</name>
        <dbReference type="ChEBI" id="CHEBI:18420"/>
    </ligand>
</feature>
<dbReference type="STRING" id="402385.SAMN05421848_2794"/>
<dbReference type="PANTHER" id="PTHR47707">
    <property type="entry name" value="8-OXO-DGTP DIPHOSPHATASE"/>
    <property type="match status" value="1"/>
</dbReference>
<dbReference type="InterPro" id="IPR029119">
    <property type="entry name" value="MutY_C"/>
</dbReference>
<dbReference type="GO" id="GO:0035539">
    <property type="term" value="F:8-oxo-7,8-dihydrodeoxyguanosine triphosphate pyrophosphatase activity"/>
    <property type="evidence" value="ECO:0007669"/>
    <property type="project" value="UniProtKB-EC"/>
</dbReference>
<evidence type="ECO:0000256" key="7">
    <source>
        <dbReference type="ARBA" id="ARBA00022801"/>
    </source>
</evidence>
<feature type="binding site" evidence="17">
    <location>
        <position position="25"/>
    </location>
    <ligand>
        <name>8-oxo-dGTP</name>
        <dbReference type="ChEBI" id="CHEBI:77896"/>
    </ligand>
</feature>
<protein>
    <recommendedName>
        <fullName evidence="13">8-oxo-dGTP diphosphatase</fullName>
        <ecNumber evidence="12">3.6.1.55</ecNumber>
    </recommendedName>
    <alternativeName>
        <fullName evidence="16">7,8-dihydro-8-oxoguanine-triphosphatase</fullName>
    </alternativeName>
    <alternativeName>
        <fullName evidence="15">Mutator protein MutT</fullName>
    </alternativeName>
    <alternativeName>
        <fullName evidence="14">dGTP pyrophosphohydrolase</fullName>
    </alternativeName>
</protein>
<dbReference type="InterPro" id="IPR036206">
    <property type="entry name" value="ThiamineP_synth_sf"/>
</dbReference>
<dbReference type="CDD" id="cd03425">
    <property type="entry name" value="NUDIX_MutT_NudA_like"/>
    <property type="match status" value="1"/>
</dbReference>
<feature type="binding site" evidence="17">
    <location>
        <begin position="36"/>
        <end position="39"/>
    </location>
    <ligand>
        <name>8-oxo-dGTP</name>
        <dbReference type="ChEBI" id="CHEBI:77896"/>
    </ligand>
</feature>
<dbReference type="SUPFAM" id="SSF55811">
    <property type="entry name" value="Nudix"/>
    <property type="match status" value="1"/>
</dbReference>
<keyword evidence="7" id="KW-0378">Hydrolase</keyword>
<dbReference type="GO" id="GO:0006281">
    <property type="term" value="P:DNA repair"/>
    <property type="evidence" value="ECO:0007669"/>
    <property type="project" value="UniProtKB-KW"/>
</dbReference>
<dbReference type="PANTHER" id="PTHR47707:SF1">
    <property type="entry name" value="NUDIX HYDROLASE FAMILY PROTEIN"/>
    <property type="match status" value="1"/>
</dbReference>
<keyword evidence="21" id="KW-1185">Reference proteome</keyword>
<accession>A0A1I1M4X3</accession>
<dbReference type="FunFam" id="3.90.79.10:FF:000014">
    <property type="entry name" value="8-oxo-dGTP diphosphatase MutT"/>
    <property type="match status" value="1"/>
</dbReference>
<keyword evidence="6" id="KW-0227">DNA damage</keyword>
<dbReference type="GO" id="GO:0009228">
    <property type="term" value="P:thiamine biosynthetic process"/>
    <property type="evidence" value="ECO:0007669"/>
    <property type="project" value="UniProtKB-KW"/>
</dbReference>
<evidence type="ECO:0000256" key="10">
    <source>
        <dbReference type="ARBA" id="ARBA00035861"/>
    </source>
</evidence>
<sequence length="314" mass="35088">MPKRRVHVAAAAIFNDQGQVLIARRPSIADQGGLWEFPGGKLAPYETGLEALRRELREELGISIQRAQPLIRVHHEYPDKHILLDVWETHDFEGDPWGREGQAVRWVSPDDLGRYAFPAANGPIIRAVTLPHDYLITGEADDEADFDRRLERALVEDGIRLVQLRAHDLDERAYRARAERALTACREHGASLILNCSLDTFHAVGADGLHLPSRELMALTHRPVDNGKWLAASTHNEEQLAQAQRLGCDFATLSPVRETPSHPGAVTIGWHDLQQMVEEVTMPVYALGGTSRDDNDRARAVGAQGIASIREFWH</sequence>
<reference evidence="21" key="1">
    <citation type="submission" date="2016-10" db="EMBL/GenBank/DDBJ databases">
        <authorList>
            <person name="Varghese N."/>
            <person name="Submissions S."/>
        </authorList>
    </citation>
    <scope>NUCLEOTIDE SEQUENCE [LARGE SCALE GENOMIC DNA]</scope>
    <source>
        <strain evidence="21">DSM 23439</strain>
    </source>
</reference>
<comment type="similarity">
    <text evidence="2">Belongs to the Nudix hydrolase family.</text>
</comment>
<evidence type="ECO:0000256" key="1">
    <source>
        <dbReference type="ARBA" id="ARBA00001946"/>
    </source>
</evidence>
<dbReference type="AlphaFoldDB" id="A0A1I1M4X3"/>
<dbReference type="InterPro" id="IPR047127">
    <property type="entry name" value="MutT-like"/>
</dbReference>
<keyword evidence="4" id="KW-0235">DNA replication</keyword>
<evidence type="ECO:0000256" key="6">
    <source>
        <dbReference type="ARBA" id="ARBA00022763"/>
    </source>
</evidence>
<dbReference type="GO" id="GO:0008413">
    <property type="term" value="F:8-oxo-7,8-dihydroguanosine triphosphate pyrophosphatase activity"/>
    <property type="evidence" value="ECO:0007669"/>
    <property type="project" value="InterPro"/>
</dbReference>
<keyword evidence="3" id="KW-0515">Mutator protein</keyword>
<evidence type="ECO:0000256" key="2">
    <source>
        <dbReference type="ARBA" id="ARBA00005582"/>
    </source>
</evidence>
<dbReference type="Pfam" id="PF14815">
    <property type="entry name" value="NUDIX_4"/>
    <property type="match status" value="1"/>
</dbReference>
<dbReference type="RefSeq" id="WP_090135519.1">
    <property type="nucleotide sequence ID" value="NZ_FOLY01000006.1"/>
</dbReference>
<proteinExistence type="inferred from homology"/>
<dbReference type="Proteomes" id="UP000199046">
    <property type="component" value="Unassembled WGS sequence"/>
</dbReference>
<dbReference type="InterPro" id="IPR020084">
    <property type="entry name" value="NUDIX_hydrolase_CS"/>
</dbReference>
<dbReference type="GO" id="GO:0044715">
    <property type="term" value="F:8-oxo-dGDP phosphatase activity"/>
    <property type="evidence" value="ECO:0007669"/>
    <property type="project" value="TreeGrafter"/>
</dbReference>
<dbReference type="InterPro" id="IPR015797">
    <property type="entry name" value="NUDIX_hydrolase-like_dom_sf"/>
</dbReference>
<organism evidence="20 21">
    <name type="scientific">Kushneria avicenniae</name>
    <dbReference type="NCBI Taxonomy" id="402385"/>
    <lineage>
        <taxon>Bacteria</taxon>
        <taxon>Pseudomonadati</taxon>
        <taxon>Pseudomonadota</taxon>
        <taxon>Gammaproteobacteria</taxon>
        <taxon>Oceanospirillales</taxon>
        <taxon>Halomonadaceae</taxon>
        <taxon>Kushneria</taxon>
    </lineage>
</organism>
<evidence type="ECO:0000256" key="12">
    <source>
        <dbReference type="ARBA" id="ARBA00038905"/>
    </source>
</evidence>
<feature type="binding site" evidence="17">
    <location>
        <position position="121"/>
    </location>
    <ligand>
        <name>8-oxo-dGTP</name>
        <dbReference type="ChEBI" id="CHEBI:77896"/>
    </ligand>
</feature>
<name>A0A1I1M4X3_9GAMM</name>
<dbReference type="InterPro" id="IPR013785">
    <property type="entry name" value="Aldolase_TIM"/>
</dbReference>
<comment type="cofactor">
    <cofactor evidence="1 18">
        <name>Mg(2+)</name>
        <dbReference type="ChEBI" id="CHEBI:18420"/>
    </cofactor>
</comment>
<evidence type="ECO:0000313" key="21">
    <source>
        <dbReference type="Proteomes" id="UP000199046"/>
    </source>
</evidence>
<dbReference type="EC" id="3.6.1.55" evidence="12"/>
<feature type="domain" description="Nudix hydrolase" evidence="19">
    <location>
        <begin position="4"/>
        <end position="132"/>
    </location>
</feature>
<dbReference type="NCBIfam" id="TIGR00586">
    <property type="entry name" value="mutt"/>
    <property type="match status" value="1"/>
</dbReference>
<dbReference type="PROSITE" id="PS51462">
    <property type="entry name" value="NUDIX"/>
    <property type="match status" value="1"/>
</dbReference>
<dbReference type="GO" id="GO:0006260">
    <property type="term" value="P:DNA replication"/>
    <property type="evidence" value="ECO:0007669"/>
    <property type="project" value="UniProtKB-KW"/>
</dbReference>
<evidence type="ECO:0000256" key="14">
    <source>
        <dbReference type="ARBA" id="ARBA00041592"/>
    </source>
</evidence>
<feature type="binding site" evidence="18">
    <location>
        <position position="59"/>
    </location>
    <ligand>
        <name>Mg(2+)</name>
        <dbReference type="ChEBI" id="CHEBI:18420"/>
    </ligand>
</feature>
<evidence type="ECO:0000313" key="20">
    <source>
        <dbReference type="EMBL" id="SFC80479.1"/>
    </source>
</evidence>
<evidence type="ECO:0000256" key="18">
    <source>
        <dbReference type="PIRSR" id="PIRSR603561-2"/>
    </source>
</evidence>
<dbReference type="InterPro" id="IPR000086">
    <property type="entry name" value="NUDIX_hydrolase_dom"/>
</dbReference>
<evidence type="ECO:0000256" key="16">
    <source>
        <dbReference type="ARBA" id="ARBA00042798"/>
    </source>
</evidence>
<evidence type="ECO:0000256" key="13">
    <source>
        <dbReference type="ARBA" id="ARBA00040794"/>
    </source>
</evidence>
<evidence type="ECO:0000256" key="3">
    <source>
        <dbReference type="ARBA" id="ARBA00022457"/>
    </source>
</evidence>
<keyword evidence="8 18" id="KW-0460">Magnesium</keyword>
<evidence type="ECO:0000256" key="15">
    <source>
        <dbReference type="ARBA" id="ARBA00041979"/>
    </source>
</evidence>
<dbReference type="GO" id="GO:0044716">
    <property type="term" value="F:8-oxo-GDP phosphatase activity"/>
    <property type="evidence" value="ECO:0007669"/>
    <property type="project" value="TreeGrafter"/>
</dbReference>
<dbReference type="InterPro" id="IPR003561">
    <property type="entry name" value="Mutator_MutT"/>
</dbReference>
<dbReference type="OrthoDB" id="9810648at2"/>